<dbReference type="PROSITE" id="PS00409">
    <property type="entry name" value="PROKAR_NTER_METHYL"/>
    <property type="match status" value="1"/>
</dbReference>
<keyword evidence="1" id="KW-1133">Transmembrane helix</keyword>
<feature type="transmembrane region" description="Helical" evidence="1">
    <location>
        <begin position="31"/>
        <end position="52"/>
    </location>
</feature>
<keyword evidence="1" id="KW-0812">Transmembrane</keyword>
<evidence type="ECO:0000313" key="3">
    <source>
        <dbReference type="Proteomes" id="UP000245802"/>
    </source>
</evidence>
<evidence type="ECO:0008006" key="4">
    <source>
        <dbReference type="Google" id="ProtNLM"/>
    </source>
</evidence>
<protein>
    <recommendedName>
        <fullName evidence="4">Prepilin-type N-terminal cleavage/methylation domain-containing protein</fullName>
    </recommendedName>
</protein>
<dbReference type="InterPro" id="IPR045584">
    <property type="entry name" value="Pilin-like"/>
</dbReference>
<gene>
    <name evidence="2" type="ORF">C1280_18940</name>
</gene>
<dbReference type="InterPro" id="IPR012902">
    <property type="entry name" value="N_methyl_site"/>
</dbReference>
<accession>A0A2Z3HFK5</accession>
<evidence type="ECO:0000256" key="1">
    <source>
        <dbReference type="SAM" id="Phobius"/>
    </source>
</evidence>
<reference evidence="2 3" key="1">
    <citation type="submission" date="2018-01" db="EMBL/GenBank/DDBJ databases">
        <title>G. obscuriglobus.</title>
        <authorList>
            <person name="Franke J."/>
            <person name="Blomberg W."/>
            <person name="Selmecki A."/>
        </authorList>
    </citation>
    <scope>NUCLEOTIDE SEQUENCE [LARGE SCALE GENOMIC DNA]</scope>
    <source>
        <strain evidence="2 3">DSM 5831</strain>
    </source>
</reference>
<dbReference type="AlphaFoldDB" id="A0A2Z3HFK5"/>
<dbReference type="KEGG" id="gog:C1280_18940"/>
<dbReference type="SUPFAM" id="SSF54523">
    <property type="entry name" value="Pili subunits"/>
    <property type="match status" value="1"/>
</dbReference>
<keyword evidence="1" id="KW-0472">Membrane</keyword>
<dbReference type="Proteomes" id="UP000245802">
    <property type="component" value="Chromosome"/>
</dbReference>
<dbReference type="EMBL" id="CP025958">
    <property type="protein sequence ID" value="AWM42307.1"/>
    <property type="molecule type" value="Genomic_DNA"/>
</dbReference>
<keyword evidence="3" id="KW-1185">Reference proteome</keyword>
<name>A0A2Z3HFK5_9BACT</name>
<dbReference type="Pfam" id="PF07963">
    <property type="entry name" value="N_methyl"/>
    <property type="match status" value="1"/>
</dbReference>
<evidence type="ECO:0000313" key="2">
    <source>
        <dbReference type="EMBL" id="AWM42307.1"/>
    </source>
</evidence>
<dbReference type="NCBIfam" id="TIGR02532">
    <property type="entry name" value="IV_pilin_GFxxxE"/>
    <property type="match status" value="1"/>
</dbReference>
<sequence length="88" mass="9480">MCLALAVRYFRSRARRSNAGVGRSGFTLLELLVAVAIVGVLVALMAGAILPLRLAAPRPPRHCASRHTCLYSQATLNGLAHEAIGREW</sequence>
<proteinExistence type="predicted"/>
<organism evidence="2 3">
    <name type="scientific">Gemmata obscuriglobus</name>
    <dbReference type="NCBI Taxonomy" id="114"/>
    <lineage>
        <taxon>Bacteria</taxon>
        <taxon>Pseudomonadati</taxon>
        <taxon>Planctomycetota</taxon>
        <taxon>Planctomycetia</taxon>
        <taxon>Gemmatales</taxon>
        <taxon>Gemmataceae</taxon>
        <taxon>Gemmata</taxon>
    </lineage>
</organism>